<accession>A0AAD1HEI2</accession>
<evidence type="ECO:0000256" key="1">
    <source>
        <dbReference type="ARBA" id="ARBA00022679"/>
    </source>
</evidence>
<dbReference type="PANTHER" id="PTHR43877">
    <property type="entry name" value="AMINOALKYLPHOSPHONATE N-ACETYLTRANSFERASE-RELATED-RELATED"/>
    <property type="match status" value="1"/>
</dbReference>
<dbReference type="InterPro" id="IPR000182">
    <property type="entry name" value="GNAT_dom"/>
</dbReference>
<organism evidence="4 5">
    <name type="scientific">Mycolicibacterium moriokaense</name>
    <dbReference type="NCBI Taxonomy" id="39691"/>
    <lineage>
        <taxon>Bacteria</taxon>
        <taxon>Bacillati</taxon>
        <taxon>Actinomycetota</taxon>
        <taxon>Actinomycetes</taxon>
        <taxon>Mycobacteriales</taxon>
        <taxon>Mycobacteriaceae</taxon>
        <taxon>Mycolicibacterium</taxon>
    </lineage>
</organism>
<evidence type="ECO:0000313" key="5">
    <source>
        <dbReference type="Proteomes" id="UP000466681"/>
    </source>
</evidence>
<dbReference type="InterPro" id="IPR016181">
    <property type="entry name" value="Acyl_CoA_acyltransferase"/>
</dbReference>
<protein>
    <recommendedName>
        <fullName evidence="3">N-acetyltransferase domain-containing protein</fullName>
    </recommendedName>
</protein>
<dbReference type="GO" id="GO:0016747">
    <property type="term" value="F:acyltransferase activity, transferring groups other than amino-acyl groups"/>
    <property type="evidence" value="ECO:0007669"/>
    <property type="project" value="InterPro"/>
</dbReference>
<keyword evidence="5" id="KW-1185">Reference proteome</keyword>
<dbReference type="EMBL" id="AP022560">
    <property type="protein sequence ID" value="BBX02856.1"/>
    <property type="molecule type" value="Genomic_DNA"/>
</dbReference>
<dbReference type="AlphaFoldDB" id="A0AAD1HEI2"/>
<proteinExistence type="predicted"/>
<gene>
    <name evidence="4" type="ORF">MMOR_37920</name>
</gene>
<evidence type="ECO:0000313" key="4">
    <source>
        <dbReference type="EMBL" id="BBX02856.1"/>
    </source>
</evidence>
<dbReference type="Pfam" id="PF00583">
    <property type="entry name" value="Acetyltransf_1"/>
    <property type="match status" value="1"/>
</dbReference>
<sequence length="163" mass="17662">MAAELEFRHVSSEHGDGAALLAAMVEEIRELYWDVGDGLDLTAPDMPAAGPAELSPPTGTYLVGYRDGQPVCGGGIKRLCDGACEIKRMYVVPAARRQGIAKALLRALEDAAQRIGYDVVRLDTGPRQPHARDLYLAQGYREIDNFNGNPVATFFGEKRLSGD</sequence>
<reference evidence="4 5" key="1">
    <citation type="journal article" date="2019" name="Emerg. Microbes Infect.">
        <title>Comprehensive subspecies identification of 175 nontuberculous mycobacteria species based on 7547 genomic profiles.</title>
        <authorList>
            <person name="Matsumoto Y."/>
            <person name="Kinjo T."/>
            <person name="Motooka D."/>
            <person name="Nabeya D."/>
            <person name="Jung N."/>
            <person name="Uechi K."/>
            <person name="Horii T."/>
            <person name="Iida T."/>
            <person name="Fujita J."/>
            <person name="Nakamura S."/>
        </authorList>
    </citation>
    <scope>NUCLEOTIDE SEQUENCE [LARGE SCALE GENOMIC DNA]</scope>
    <source>
        <strain evidence="4 5">JCM 6375</strain>
    </source>
</reference>
<keyword evidence="1" id="KW-0808">Transferase</keyword>
<dbReference type="Gene3D" id="3.40.630.30">
    <property type="match status" value="1"/>
</dbReference>
<dbReference type="InterPro" id="IPR050832">
    <property type="entry name" value="Bact_Acetyltransf"/>
</dbReference>
<dbReference type="RefSeq" id="WP_083149624.1">
    <property type="nucleotide sequence ID" value="NZ_AP022560.1"/>
</dbReference>
<dbReference type="SUPFAM" id="SSF55729">
    <property type="entry name" value="Acyl-CoA N-acyltransferases (Nat)"/>
    <property type="match status" value="1"/>
</dbReference>
<keyword evidence="2" id="KW-0012">Acyltransferase</keyword>
<name>A0AAD1HEI2_9MYCO</name>
<dbReference type="PANTHER" id="PTHR43877:SF2">
    <property type="entry name" value="AMINOALKYLPHOSPHONATE N-ACETYLTRANSFERASE-RELATED"/>
    <property type="match status" value="1"/>
</dbReference>
<evidence type="ECO:0000259" key="3">
    <source>
        <dbReference type="PROSITE" id="PS51186"/>
    </source>
</evidence>
<evidence type="ECO:0000256" key="2">
    <source>
        <dbReference type="ARBA" id="ARBA00023315"/>
    </source>
</evidence>
<dbReference type="KEGG" id="mmor:MMOR_37920"/>
<feature type="domain" description="N-acetyltransferase" evidence="3">
    <location>
        <begin position="26"/>
        <end position="161"/>
    </location>
</feature>
<dbReference type="PROSITE" id="PS51186">
    <property type="entry name" value="GNAT"/>
    <property type="match status" value="1"/>
</dbReference>
<dbReference type="Proteomes" id="UP000466681">
    <property type="component" value="Chromosome"/>
</dbReference>
<dbReference type="CDD" id="cd04301">
    <property type="entry name" value="NAT_SF"/>
    <property type="match status" value="1"/>
</dbReference>